<dbReference type="ExpressionAtlas" id="A0A317Y7E6">
    <property type="expression patterns" value="baseline and differential"/>
</dbReference>
<feature type="compositionally biased region" description="Low complexity" evidence="12">
    <location>
        <begin position="194"/>
        <end position="205"/>
    </location>
</feature>
<proteinExistence type="inferred from homology"/>
<dbReference type="Proteomes" id="UP000251960">
    <property type="component" value="Chromosome 1"/>
</dbReference>
<accession>A0A317Y7E6</accession>
<evidence type="ECO:0000256" key="6">
    <source>
        <dbReference type="ARBA" id="ARBA00022884"/>
    </source>
</evidence>
<dbReference type="EMBL" id="NCVQ01000001">
    <property type="protein sequence ID" value="PWZ54609.1"/>
    <property type="molecule type" value="Genomic_DNA"/>
</dbReference>
<feature type="domain" description="RRM" evidence="13">
    <location>
        <begin position="229"/>
        <end position="303"/>
    </location>
</feature>
<feature type="compositionally biased region" description="Basic and acidic residues" evidence="12">
    <location>
        <begin position="178"/>
        <end position="193"/>
    </location>
</feature>
<evidence type="ECO:0000256" key="8">
    <source>
        <dbReference type="ARBA" id="ARBA00023242"/>
    </source>
</evidence>
<evidence type="ECO:0000256" key="9">
    <source>
        <dbReference type="ARBA" id="ARBA00023274"/>
    </source>
</evidence>
<dbReference type="SMART" id="SM00360">
    <property type="entry name" value="RRM"/>
    <property type="match status" value="2"/>
</dbReference>
<dbReference type="GO" id="GO:0003723">
    <property type="term" value="F:RNA binding"/>
    <property type="evidence" value="ECO:0007669"/>
    <property type="project" value="UniProtKB-UniRule"/>
</dbReference>
<sequence length="303" mass="33929">EIVFFLYPYPIPDVGYPTLCSPILIDKGKNQHTLACGKNFPARNRKHPHQSLRLFVFGCAAAAAAEEVEEMLSGDIPPSQTIYLNNLNEKVKKEELKRSLYALCSQYGRILDVVALKTQKLRGQAWVAFSEITAATNAFRGLQDFDFYSKKMRVQYAKTKSDCIAKEDGTYAPKEKRKKQEEKAAEKKRRTEEAQQAGLNAAAAQSNGTGYQASRLGKASQEPPAPPNNILFIQNLPDQTTSMMLQILFQQYPGFREVRMIEAKPGIAFVEFEDDGQSMVAMQALQGFKITPENPMAISYAKK</sequence>
<dbReference type="GO" id="GO:0006397">
    <property type="term" value="P:mRNA processing"/>
    <property type="evidence" value="ECO:0007669"/>
    <property type="project" value="UniProtKB-KW"/>
</dbReference>
<evidence type="ECO:0000256" key="2">
    <source>
        <dbReference type="ARBA" id="ARBA00007243"/>
    </source>
</evidence>
<dbReference type="GO" id="GO:0030532">
    <property type="term" value="C:small nuclear ribonucleoprotein complex"/>
    <property type="evidence" value="ECO:0007669"/>
    <property type="project" value="UniProtKB-ARBA"/>
</dbReference>
<dbReference type="InterPro" id="IPR000504">
    <property type="entry name" value="RRM_dom"/>
</dbReference>
<feature type="non-terminal residue" evidence="14">
    <location>
        <position position="1"/>
    </location>
</feature>
<evidence type="ECO:0000256" key="4">
    <source>
        <dbReference type="ARBA" id="ARBA00022728"/>
    </source>
</evidence>
<feature type="region of interest" description="Disordered" evidence="12">
    <location>
        <begin position="171"/>
        <end position="226"/>
    </location>
</feature>
<evidence type="ECO:0000256" key="7">
    <source>
        <dbReference type="ARBA" id="ARBA00023187"/>
    </source>
</evidence>
<comment type="function">
    <text evidence="10">Involved in nuclear pre-mRNA splicing.</text>
</comment>
<dbReference type="PANTHER" id="PTHR10501">
    <property type="entry name" value="U1 SMALL NUCLEAR RIBONUCLEOPROTEIN A/U2 SMALL NUCLEAR RIBONUCLEOPROTEIN B"/>
    <property type="match status" value="1"/>
</dbReference>
<evidence type="ECO:0000256" key="5">
    <source>
        <dbReference type="ARBA" id="ARBA00022737"/>
    </source>
</evidence>
<dbReference type="Pfam" id="PF00076">
    <property type="entry name" value="RRM_1"/>
    <property type="match status" value="2"/>
</dbReference>
<evidence type="ECO:0000313" key="14">
    <source>
        <dbReference type="EMBL" id="PWZ54610.1"/>
    </source>
</evidence>
<comment type="caution">
    <text evidence="14">The sequence shown here is derived from an EMBL/GenBank/DDBJ whole genome shotgun (WGS) entry which is preliminary data.</text>
</comment>
<dbReference type="SUPFAM" id="SSF54928">
    <property type="entry name" value="RNA-binding domain, RBD"/>
    <property type="match status" value="1"/>
</dbReference>
<keyword evidence="6 11" id="KW-0694">RNA-binding</keyword>
<feature type="domain" description="RRM" evidence="13">
    <location>
        <begin position="80"/>
        <end position="159"/>
    </location>
</feature>
<evidence type="ECO:0000256" key="10">
    <source>
        <dbReference type="ARBA" id="ARBA00053846"/>
    </source>
</evidence>
<dbReference type="InterPro" id="IPR035979">
    <property type="entry name" value="RBD_domain_sf"/>
</dbReference>
<evidence type="ECO:0000256" key="1">
    <source>
        <dbReference type="ARBA" id="ARBA00004123"/>
    </source>
</evidence>
<dbReference type="PROSITE" id="PS50102">
    <property type="entry name" value="RRM"/>
    <property type="match status" value="2"/>
</dbReference>
<keyword evidence="5" id="KW-0677">Repeat</keyword>
<dbReference type="GO" id="GO:0008380">
    <property type="term" value="P:RNA splicing"/>
    <property type="evidence" value="ECO:0007669"/>
    <property type="project" value="UniProtKB-KW"/>
</dbReference>
<keyword evidence="7" id="KW-0508">mRNA splicing</keyword>
<gene>
    <name evidence="14" type="ORF">Zm00014a_041505</name>
</gene>
<organism evidence="14">
    <name type="scientific">Zea mays</name>
    <name type="common">Maize</name>
    <dbReference type="NCBI Taxonomy" id="4577"/>
    <lineage>
        <taxon>Eukaryota</taxon>
        <taxon>Viridiplantae</taxon>
        <taxon>Streptophyta</taxon>
        <taxon>Embryophyta</taxon>
        <taxon>Tracheophyta</taxon>
        <taxon>Spermatophyta</taxon>
        <taxon>Magnoliopsida</taxon>
        <taxon>Liliopsida</taxon>
        <taxon>Poales</taxon>
        <taxon>Poaceae</taxon>
        <taxon>PACMAD clade</taxon>
        <taxon>Panicoideae</taxon>
        <taxon>Andropogonodae</taxon>
        <taxon>Andropogoneae</taxon>
        <taxon>Tripsacinae</taxon>
        <taxon>Zea</taxon>
    </lineage>
</organism>
<dbReference type="AlphaFoldDB" id="A0A317Y7E6"/>
<dbReference type="FunFam" id="3.30.70.330:FF:000029">
    <property type="entry name" value="U2 small nuclear ribonucleoprotein B"/>
    <property type="match status" value="1"/>
</dbReference>
<keyword evidence="9 14" id="KW-0687">Ribonucleoprotein</keyword>
<dbReference type="CDD" id="cd12246">
    <property type="entry name" value="RRM1_U1A_like"/>
    <property type="match status" value="1"/>
</dbReference>
<keyword evidence="4" id="KW-0747">Spliceosome</keyword>
<comment type="subcellular location">
    <subcellularLocation>
        <location evidence="1">Nucleus</location>
    </subcellularLocation>
</comment>
<dbReference type="GO" id="GO:0005681">
    <property type="term" value="C:spliceosomal complex"/>
    <property type="evidence" value="ECO:0007669"/>
    <property type="project" value="UniProtKB-KW"/>
</dbReference>
<evidence type="ECO:0000256" key="3">
    <source>
        <dbReference type="ARBA" id="ARBA00022664"/>
    </source>
</evidence>
<dbReference type="InterPro" id="IPR012677">
    <property type="entry name" value="Nucleotide-bd_a/b_plait_sf"/>
</dbReference>
<evidence type="ECO:0000259" key="13">
    <source>
        <dbReference type="PROSITE" id="PS50102"/>
    </source>
</evidence>
<dbReference type="FunFam" id="3.30.70.330:FF:000039">
    <property type="entry name" value="U1 small nuclear ribonucleoprotein A"/>
    <property type="match status" value="1"/>
</dbReference>
<protein>
    <submittedName>
        <fullName evidence="14">U2 small nuclear ribonucleoprotein B</fullName>
    </submittedName>
</protein>
<accession>A0A317Y7L1</accession>
<dbReference type="CDD" id="cd12247">
    <property type="entry name" value="RRM2_U1A_like"/>
    <property type="match status" value="1"/>
</dbReference>
<evidence type="ECO:0000256" key="12">
    <source>
        <dbReference type="SAM" id="MobiDB-lite"/>
    </source>
</evidence>
<comment type="similarity">
    <text evidence="2">Belongs to the RRM U1 A/B'' family.</text>
</comment>
<dbReference type="EMBL" id="NCVQ01000001">
    <property type="protein sequence ID" value="PWZ54610.1"/>
    <property type="molecule type" value="Genomic_DNA"/>
</dbReference>
<name>A0A317Y7E6_MAIZE</name>
<keyword evidence="8" id="KW-0539">Nucleus</keyword>
<reference evidence="14" key="1">
    <citation type="journal article" date="2018" name="Nat. Genet.">
        <title>Extensive intraspecific gene order and gene structural variations between Mo17 and other maize genomes.</title>
        <authorList>
            <person name="Sun S."/>
            <person name="Zhou Y."/>
            <person name="Chen J."/>
            <person name="Shi J."/>
            <person name="Zhao H."/>
            <person name="Zhao H."/>
            <person name="Song W."/>
            <person name="Zhang M."/>
            <person name="Cui Y."/>
            <person name="Dong X."/>
            <person name="Liu H."/>
            <person name="Ma X."/>
            <person name="Jiao Y."/>
            <person name="Wang B."/>
            <person name="Wei X."/>
            <person name="Stein J.C."/>
            <person name="Glaubitz J.C."/>
            <person name="Lu F."/>
            <person name="Yu G."/>
            <person name="Liang C."/>
            <person name="Fengler K."/>
            <person name="Li B."/>
            <person name="Rafalski A."/>
            <person name="Schnable P.S."/>
            <person name="Ware D.H."/>
            <person name="Buckler E.S."/>
            <person name="Lai J."/>
        </authorList>
    </citation>
    <scope>NUCLEOTIDE SEQUENCE [LARGE SCALE GENOMIC DNA]</scope>
    <source>
        <tissue evidence="14">Seedling</tissue>
    </source>
</reference>
<keyword evidence="3" id="KW-0507">mRNA processing</keyword>
<dbReference type="Gene3D" id="3.30.70.330">
    <property type="match status" value="2"/>
</dbReference>
<evidence type="ECO:0000256" key="11">
    <source>
        <dbReference type="PROSITE-ProRule" id="PRU00176"/>
    </source>
</evidence>